<dbReference type="RefSeq" id="WP_013179110.1">
    <property type="nucleotide sequence ID" value="NC_014221.1"/>
</dbReference>
<feature type="compositionally biased region" description="Basic and acidic residues" evidence="1">
    <location>
        <begin position="253"/>
        <end position="271"/>
    </location>
</feature>
<feature type="transmembrane region" description="Helical" evidence="2">
    <location>
        <begin position="38"/>
        <end position="54"/>
    </location>
</feature>
<feature type="compositionally biased region" description="Basic residues" evidence="1">
    <location>
        <begin position="226"/>
        <end position="236"/>
    </location>
</feature>
<dbReference type="AlphaFoldDB" id="D7CUG4"/>
<reference evidence="4" key="1">
    <citation type="submission" date="2010-05" db="EMBL/GenBank/DDBJ databases">
        <title>The complete genome of Truepera radiovictris DSM 17093.</title>
        <authorList>
            <consortium name="US DOE Joint Genome Institute (JGI-PGF)"/>
            <person name="Lucas S."/>
            <person name="Copeland A."/>
            <person name="Lapidus A."/>
            <person name="Glavina del Rio T."/>
            <person name="Dalin E."/>
            <person name="Tice H."/>
            <person name="Bruce D."/>
            <person name="Goodwin L."/>
            <person name="Pitluck S."/>
            <person name="Kyrpides N."/>
            <person name="Mavromatis K."/>
            <person name="Ovchinnikova G."/>
            <person name="Munk A.C."/>
            <person name="Detter J.C."/>
            <person name="Han C."/>
            <person name="Tapia R."/>
            <person name="Land M."/>
            <person name="Hauser L."/>
            <person name="Markowitz V."/>
            <person name="Cheng J.-F."/>
            <person name="Hugenholtz P."/>
            <person name="Woyke T."/>
            <person name="Wu D."/>
            <person name="Tindall B."/>
            <person name="Pomrenke H.G."/>
            <person name="Brambilla E."/>
            <person name="Klenk H.-P."/>
            <person name="Eisen J.A."/>
        </authorList>
    </citation>
    <scope>NUCLEOTIDE SEQUENCE [LARGE SCALE GENOMIC DNA]</scope>
    <source>
        <strain evidence="4">DSM 17093 / CIP 108686 / LMG 22925 / RQ-24</strain>
    </source>
</reference>
<name>D7CUG4_TRURR</name>
<keyword evidence="4" id="KW-1185">Reference proteome</keyword>
<dbReference type="KEGG" id="tra:Trad_2644"/>
<evidence type="ECO:0000313" key="3">
    <source>
        <dbReference type="EMBL" id="ADI15749.1"/>
    </source>
</evidence>
<dbReference type="Proteomes" id="UP000000379">
    <property type="component" value="Chromosome"/>
</dbReference>
<organism evidence="3 4">
    <name type="scientific">Truepera radiovictrix (strain DSM 17093 / CIP 108686 / LMG 22925 / RQ-24)</name>
    <dbReference type="NCBI Taxonomy" id="649638"/>
    <lineage>
        <taxon>Bacteria</taxon>
        <taxon>Thermotogati</taxon>
        <taxon>Deinococcota</taxon>
        <taxon>Deinococci</taxon>
        <taxon>Trueperales</taxon>
        <taxon>Trueperaceae</taxon>
        <taxon>Truepera</taxon>
    </lineage>
</organism>
<reference evidence="3 4" key="2">
    <citation type="journal article" date="2011" name="Stand. Genomic Sci.">
        <title>Complete genome sequence of Truepera radiovictrix type strain (RQ-24).</title>
        <authorList>
            <person name="Ivanova N."/>
            <person name="Rohde C."/>
            <person name="Munk C."/>
            <person name="Nolan M."/>
            <person name="Lucas S."/>
            <person name="Del Rio T.G."/>
            <person name="Tice H."/>
            <person name="Deshpande S."/>
            <person name="Cheng J.F."/>
            <person name="Tapia R."/>
            <person name="Han C."/>
            <person name="Goodwin L."/>
            <person name="Pitluck S."/>
            <person name="Liolios K."/>
            <person name="Mavromatis K."/>
            <person name="Mikhailova N."/>
            <person name="Pati A."/>
            <person name="Chen A."/>
            <person name="Palaniappan K."/>
            <person name="Land M."/>
            <person name="Hauser L."/>
            <person name="Chang Y.J."/>
            <person name="Jeffries C.D."/>
            <person name="Brambilla E."/>
            <person name="Rohde M."/>
            <person name="Goker M."/>
            <person name="Tindall B.J."/>
            <person name="Woyke T."/>
            <person name="Bristow J."/>
            <person name="Eisen J.A."/>
            <person name="Markowitz V."/>
            <person name="Hugenholtz P."/>
            <person name="Kyrpides N.C."/>
            <person name="Klenk H.P."/>
            <person name="Lapidus A."/>
        </authorList>
    </citation>
    <scope>NUCLEOTIDE SEQUENCE [LARGE SCALE GENOMIC DNA]</scope>
    <source>
        <strain evidence="4">DSM 17093 / CIP 108686 / LMG 22925 / RQ-24</strain>
    </source>
</reference>
<evidence type="ECO:0000256" key="2">
    <source>
        <dbReference type="SAM" id="Phobius"/>
    </source>
</evidence>
<gene>
    <name evidence="3" type="ordered locus">Trad_2644</name>
</gene>
<accession>D7CUG4</accession>
<proteinExistence type="predicted"/>
<evidence type="ECO:0000313" key="4">
    <source>
        <dbReference type="Proteomes" id="UP000000379"/>
    </source>
</evidence>
<feature type="region of interest" description="Disordered" evidence="1">
    <location>
        <begin position="209"/>
        <end position="271"/>
    </location>
</feature>
<keyword evidence="2" id="KW-1133">Transmembrane helix</keyword>
<protein>
    <submittedName>
        <fullName evidence="3">Uncharacterized protein</fullName>
    </submittedName>
</protein>
<keyword evidence="2" id="KW-0812">Transmembrane</keyword>
<keyword evidence="2" id="KW-0472">Membrane</keyword>
<evidence type="ECO:0000256" key="1">
    <source>
        <dbReference type="SAM" id="MobiDB-lite"/>
    </source>
</evidence>
<dbReference type="EMBL" id="CP002049">
    <property type="protein sequence ID" value="ADI15749.1"/>
    <property type="molecule type" value="Genomic_DNA"/>
</dbReference>
<sequence>MMDVLERARATVTAFLSATGAALGAALARLGPLEWGALAAALLLFVLVALLVRARRSDPNQGRPEVLISLGAITASEGFDAEGGVMLPKRYRLKMTVSNLNTYPMQALELALKTPEMALPITVELAAIIPPEGSVVIDEPLPEITGDEGKLNLYLYAANRSGRTYRLQTAFALEPWNERYKISPLGQSVAVTRQLASMGVSRVQERAWREREERRAPSESGAWRAPVRRAPHARRRERAEPERGVGVYDAPEEPLREEAVRGERLSFPDEF</sequence>
<dbReference type="HOGENOM" id="CLU_1026507_0_0_0"/>